<reference evidence="1 2" key="1">
    <citation type="submission" date="2020-12" db="EMBL/GenBank/DDBJ databases">
        <title>WGS of Legionella: environmental sample.</title>
        <authorList>
            <person name="Cristino S."/>
            <person name="Girolamini L."/>
            <person name="Salaris S."/>
            <person name="Pascale M.R."/>
            <person name="Mazzotta M."/>
            <person name="Orsini M."/>
            <person name="Grottola A."/>
        </authorList>
    </citation>
    <scope>NUCLEOTIDE SEQUENCE [LARGE SCALE GENOMIC DNA]</scope>
    <source>
        <strain evidence="1 2">30cs62</strain>
    </source>
</reference>
<protein>
    <submittedName>
        <fullName evidence="1">Uncharacterized protein</fullName>
    </submittedName>
</protein>
<proteinExistence type="predicted"/>
<dbReference type="RefSeq" id="WP_203110896.1">
    <property type="nucleotide sequence ID" value="NZ_JADOBG010000020.1"/>
</dbReference>
<dbReference type="EMBL" id="JADWVN010000009">
    <property type="protein sequence ID" value="MBL7526154.1"/>
    <property type="molecule type" value="Genomic_DNA"/>
</dbReference>
<evidence type="ECO:0000313" key="2">
    <source>
        <dbReference type="Proteomes" id="UP000809910"/>
    </source>
</evidence>
<keyword evidence="2" id="KW-1185">Reference proteome</keyword>
<sequence length="169" mass="19241">MAEYLLDIASESSSLIFFQNLVPGTQESPFIDRYKSACLNDESAMTQMRKQLLNEFPPVLSFNHQQKKKFYEEEARNCQQFCCGGMSLDSDLKGNSFLEPKDHYMLSIGNGTLYEGSQDQIKDEMQTDVRQEQFGSAKQDQLISSIKHFDDLVAQRDQKPSTSKTSELG</sequence>
<evidence type="ECO:0000313" key="1">
    <source>
        <dbReference type="EMBL" id="MBL7526154.1"/>
    </source>
</evidence>
<comment type="caution">
    <text evidence="1">The sequence shown here is derived from an EMBL/GenBank/DDBJ whole genome shotgun (WGS) entry which is preliminary data.</text>
</comment>
<name>A0ABS1W9Y3_9GAMM</name>
<dbReference type="Proteomes" id="UP000809910">
    <property type="component" value="Unassembled WGS sequence"/>
</dbReference>
<organism evidence="1 2">
    <name type="scientific">Legionella bononiensis</name>
    <dbReference type="NCBI Taxonomy" id="2793102"/>
    <lineage>
        <taxon>Bacteria</taxon>
        <taxon>Pseudomonadati</taxon>
        <taxon>Pseudomonadota</taxon>
        <taxon>Gammaproteobacteria</taxon>
        <taxon>Legionellales</taxon>
        <taxon>Legionellaceae</taxon>
        <taxon>Legionella</taxon>
    </lineage>
</organism>
<gene>
    <name evidence="1" type="ORF">I5282_06165</name>
</gene>
<accession>A0ABS1W9Y3</accession>